<comment type="caution">
    <text evidence="2">The sequence shown here is derived from an EMBL/GenBank/DDBJ whole genome shotgun (WGS) entry which is preliminary data.</text>
</comment>
<name>A0A8H5F6N5_9AGAR</name>
<feature type="compositionally biased region" description="Pro residues" evidence="1">
    <location>
        <begin position="14"/>
        <end position="23"/>
    </location>
</feature>
<feature type="compositionally biased region" description="Polar residues" evidence="1">
    <location>
        <begin position="233"/>
        <end position="242"/>
    </location>
</feature>
<feature type="compositionally biased region" description="Pro residues" evidence="1">
    <location>
        <begin position="250"/>
        <end position="263"/>
    </location>
</feature>
<evidence type="ECO:0000313" key="2">
    <source>
        <dbReference type="EMBL" id="KAF5325676.1"/>
    </source>
</evidence>
<evidence type="ECO:0000256" key="1">
    <source>
        <dbReference type="SAM" id="MobiDB-lite"/>
    </source>
</evidence>
<keyword evidence="3" id="KW-1185">Reference proteome</keyword>
<dbReference type="AlphaFoldDB" id="A0A8H5F6N5"/>
<dbReference type="Proteomes" id="UP000541558">
    <property type="component" value="Unassembled WGS sequence"/>
</dbReference>
<feature type="region of interest" description="Disordered" evidence="1">
    <location>
        <begin position="233"/>
        <end position="306"/>
    </location>
</feature>
<sequence length="367" mass="40584">MILDDKVIMYLPPPLPPPPPYLPNPNGALDRQPASPTQGNPPPPFSEAPHHGSQPGRSLRLSTLPSHILLQIVYNTFPTYPTLDTGLVERGRKILLWLAKSLRLVNKSFYIACMNVLRSTYLPAYTSLLRPYYSSDPFPSTVVPQSLSSSLNTVQRETPVLDLFIALKVREDVCVDDSELHLEREDMFKDIFDHAQPKARLEDLIRICGMKEGVITLAPPGVIVYTSMGGSTHSSANETVRASASRKPSLPLPSPVQAPPCPTPSRSSTSRFFSAFKRHPKPPSPPSTVVSLNQRQHRSPQQSTRIRPIPFSLLSISYGTRKVGLQLMSVETGSKRTIVEVQRMSRDEQLETTAGRVVGELRALLVG</sequence>
<dbReference type="OrthoDB" id="2536866at2759"/>
<dbReference type="EMBL" id="JAACJK010000163">
    <property type="protein sequence ID" value="KAF5325676.1"/>
    <property type="molecule type" value="Genomic_DNA"/>
</dbReference>
<feature type="region of interest" description="Disordered" evidence="1">
    <location>
        <begin position="14"/>
        <end position="58"/>
    </location>
</feature>
<gene>
    <name evidence="2" type="ORF">D9611_000148</name>
</gene>
<accession>A0A8H5F6N5</accession>
<feature type="compositionally biased region" description="Polar residues" evidence="1">
    <location>
        <begin position="288"/>
        <end position="305"/>
    </location>
</feature>
<organism evidence="2 3">
    <name type="scientific">Ephemerocybe angulata</name>
    <dbReference type="NCBI Taxonomy" id="980116"/>
    <lineage>
        <taxon>Eukaryota</taxon>
        <taxon>Fungi</taxon>
        <taxon>Dikarya</taxon>
        <taxon>Basidiomycota</taxon>
        <taxon>Agaricomycotina</taxon>
        <taxon>Agaricomycetes</taxon>
        <taxon>Agaricomycetidae</taxon>
        <taxon>Agaricales</taxon>
        <taxon>Agaricineae</taxon>
        <taxon>Psathyrellaceae</taxon>
        <taxon>Ephemerocybe</taxon>
    </lineage>
</organism>
<feature type="compositionally biased region" description="Low complexity" evidence="1">
    <location>
        <begin position="264"/>
        <end position="274"/>
    </location>
</feature>
<reference evidence="2 3" key="1">
    <citation type="journal article" date="2020" name="ISME J.">
        <title>Uncovering the hidden diversity of litter-decomposition mechanisms in mushroom-forming fungi.</title>
        <authorList>
            <person name="Floudas D."/>
            <person name="Bentzer J."/>
            <person name="Ahren D."/>
            <person name="Johansson T."/>
            <person name="Persson P."/>
            <person name="Tunlid A."/>
        </authorList>
    </citation>
    <scope>NUCLEOTIDE SEQUENCE [LARGE SCALE GENOMIC DNA]</scope>
    <source>
        <strain evidence="2 3">CBS 175.51</strain>
    </source>
</reference>
<evidence type="ECO:0000313" key="3">
    <source>
        <dbReference type="Proteomes" id="UP000541558"/>
    </source>
</evidence>
<protein>
    <submittedName>
        <fullName evidence="2">Uncharacterized protein</fullName>
    </submittedName>
</protein>
<proteinExistence type="predicted"/>